<dbReference type="SUPFAM" id="SSF55874">
    <property type="entry name" value="ATPase domain of HSP90 chaperone/DNA topoisomerase II/histidine kinase"/>
    <property type="match status" value="1"/>
</dbReference>
<feature type="compositionally biased region" description="Acidic residues" evidence="6">
    <location>
        <begin position="737"/>
        <end position="754"/>
    </location>
</feature>
<evidence type="ECO:0000256" key="1">
    <source>
        <dbReference type="ARBA" id="ARBA00004123"/>
    </source>
</evidence>
<sequence>MNASPTVESPRGVKRKAEADNADAASGARRIQALDPNVVNKIAAGEIIIAPVHALKELVENAVDAGSTMLEVLVKDGGLKLLQITDNGCGIDKEDLAILCERFTTSKLQTFEDLESIQTYGFRGEALASISHIAHLTVTTRTKDSDSAWRAYYEAGKLAPIKPGQGLEPRRVAGRQGTQITVEDLFYNVPTRRRAFRSTSEEYNKIVDMIGRYAVHCSHVAFACKKHGESSASISIQATASTVDRIRHVYGGAMASELLPFETEDSRWAFKASGWATNANFSMKRTTLLLFINGRSVESTNIRKMLDEMYAALLPKNSHPFVYLSLEIDPQRVDVNVHPTKRQVNFLNEDEISRALCEHISAKLAEVDTSRTFSTQTLLPMGSLSSSRTNLTAGGLALATPSAPLVGTPVSALKRTPARPYENNLVRTDTNMRKITSMFAPSHPTVVHVSPSTPIFVPQRDGSDPQTDSDAIQRRHLPPRANDYEVVNREVTVNWLKSVRELKEAVVDTSSSELTEVFKTYSFVGVVDERRRLAAIQSGVKLYLVDYGRACFDLFYQMGLNDFGNFGVIRFSPPLDLQRLLRLAYHHERGQYGEDDDECRDEDNENLGDTDADKAVRAVAAQLIERRQMLQEYFSLEVTPSGELLSIPLLIKGYTPALAKLPQFLLRLGPSVRWDDEKGCFDTLLRELASFYVPERLPFANEERQRHRQQQALKKGKSKEKEMGIGDGDNHDYDYDHDNDDNASGDSESDEDEDVQARRSHVQYAVEHVFFPAFKTKLICTTSLMQAGLIEVANLKGLYRVFERC</sequence>
<feature type="domain" description="DNA mismatch repair protein S5" evidence="7">
    <location>
        <begin position="246"/>
        <end position="365"/>
    </location>
</feature>
<proteinExistence type="inferred from homology"/>
<dbReference type="Gene3D" id="3.30.230.10">
    <property type="match status" value="1"/>
</dbReference>
<reference evidence="8 9" key="1">
    <citation type="submission" date="2024-01" db="EMBL/GenBank/DDBJ databases">
        <authorList>
            <person name="Allen C."/>
            <person name="Tagirdzhanova G."/>
        </authorList>
    </citation>
    <scope>NUCLEOTIDE SEQUENCE [LARGE SCALE GENOMIC DNA]</scope>
    <source>
        <strain evidence="8 9">CBS 573.63</strain>
    </source>
</reference>
<dbReference type="EMBL" id="CAWUOM010000144">
    <property type="protein sequence ID" value="CAK7273773.1"/>
    <property type="molecule type" value="Genomic_DNA"/>
</dbReference>
<dbReference type="InterPro" id="IPR020568">
    <property type="entry name" value="Ribosomal_Su5_D2-typ_SF"/>
</dbReference>
<dbReference type="Pfam" id="PF13589">
    <property type="entry name" value="HATPase_c_3"/>
    <property type="match status" value="1"/>
</dbReference>
<dbReference type="InterPro" id="IPR036890">
    <property type="entry name" value="HATPase_C_sf"/>
</dbReference>
<dbReference type="PROSITE" id="PS00058">
    <property type="entry name" value="DNA_MISMATCH_REPAIR_1"/>
    <property type="match status" value="1"/>
</dbReference>
<organism evidence="8 9">
    <name type="scientific">Sporothrix epigloea</name>
    <dbReference type="NCBI Taxonomy" id="1892477"/>
    <lineage>
        <taxon>Eukaryota</taxon>
        <taxon>Fungi</taxon>
        <taxon>Dikarya</taxon>
        <taxon>Ascomycota</taxon>
        <taxon>Pezizomycotina</taxon>
        <taxon>Sordariomycetes</taxon>
        <taxon>Sordariomycetidae</taxon>
        <taxon>Ophiostomatales</taxon>
        <taxon>Ophiostomataceae</taxon>
        <taxon>Sporothrix</taxon>
    </lineage>
</organism>
<name>A0ABP0DZN8_9PEZI</name>
<dbReference type="PANTHER" id="PTHR10073">
    <property type="entry name" value="DNA MISMATCH REPAIR PROTEIN MLH, PMS, MUTL"/>
    <property type="match status" value="1"/>
</dbReference>
<evidence type="ECO:0000313" key="9">
    <source>
        <dbReference type="Proteomes" id="UP001642501"/>
    </source>
</evidence>
<feature type="compositionally biased region" description="Basic and acidic residues" evidence="6">
    <location>
        <begin position="719"/>
        <end position="736"/>
    </location>
</feature>
<comment type="similarity">
    <text evidence="2">Belongs to the DNA mismatch repair MutL/HexB family.</text>
</comment>
<dbReference type="CDD" id="cd03483">
    <property type="entry name" value="MutL_Trans_MLH1"/>
    <property type="match status" value="1"/>
</dbReference>
<dbReference type="Pfam" id="PF01119">
    <property type="entry name" value="DNA_mis_repair"/>
    <property type="match status" value="1"/>
</dbReference>
<dbReference type="CDD" id="cd16926">
    <property type="entry name" value="HATPase_MutL-MLH-PMS-like"/>
    <property type="match status" value="1"/>
</dbReference>
<comment type="subcellular location">
    <subcellularLocation>
        <location evidence="1">Nucleus</location>
    </subcellularLocation>
</comment>
<dbReference type="SMART" id="SM01340">
    <property type="entry name" value="DNA_mis_repair"/>
    <property type="match status" value="1"/>
</dbReference>
<dbReference type="Gene3D" id="3.30.565.10">
    <property type="entry name" value="Histidine kinase-like ATPase, C-terminal domain"/>
    <property type="match status" value="1"/>
</dbReference>
<evidence type="ECO:0000256" key="3">
    <source>
        <dbReference type="ARBA" id="ARBA00022763"/>
    </source>
</evidence>
<dbReference type="InterPro" id="IPR038973">
    <property type="entry name" value="MutL/Mlh/Pms-like"/>
</dbReference>
<evidence type="ECO:0000259" key="7">
    <source>
        <dbReference type="SMART" id="SM01340"/>
    </source>
</evidence>
<evidence type="ECO:0000256" key="5">
    <source>
        <dbReference type="ARBA" id="ARBA00023242"/>
    </source>
</evidence>
<keyword evidence="5" id="KW-0539">Nucleus</keyword>
<dbReference type="SUPFAM" id="SSF54211">
    <property type="entry name" value="Ribosomal protein S5 domain 2-like"/>
    <property type="match status" value="1"/>
</dbReference>
<dbReference type="InterPro" id="IPR032189">
    <property type="entry name" value="Mlh1_C"/>
</dbReference>
<evidence type="ECO:0000256" key="6">
    <source>
        <dbReference type="SAM" id="MobiDB-lite"/>
    </source>
</evidence>
<feature type="region of interest" description="Disordered" evidence="6">
    <location>
        <begin position="1"/>
        <end position="20"/>
    </location>
</feature>
<feature type="compositionally biased region" description="Basic residues" evidence="6">
    <location>
        <begin position="706"/>
        <end position="718"/>
    </location>
</feature>
<dbReference type="NCBIfam" id="TIGR00585">
    <property type="entry name" value="mutl"/>
    <property type="match status" value="1"/>
</dbReference>
<protein>
    <submittedName>
        <fullName evidence="8">DNA mismatch repair protein Mlh1</fullName>
    </submittedName>
</protein>
<comment type="caution">
    <text evidence="8">The sequence shown here is derived from an EMBL/GenBank/DDBJ whole genome shotgun (WGS) entry which is preliminary data.</text>
</comment>
<evidence type="ECO:0000256" key="2">
    <source>
        <dbReference type="ARBA" id="ARBA00006082"/>
    </source>
</evidence>
<dbReference type="PANTHER" id="PTHR10073:SF12">
    <property type="entry name" value="DNA MISMATCH REPAIR PROTEIN MLH1"/>
    <property type="match status" value="1"/>
</dbReference>
<keyword evidence="9" id="KW-1185">Reference proteome</keyword>
<feature type="region of interest" description="Disordered" evidence="6">
    <location>
        <begin position="701"/>
        <end position="758"/>
    </location>
</feature>
<keyword evidence="4" id="KW-0234">DNA repair</keyword>
<dbReference type="InterPro" id="IPR002099">
    <property type="entry name" value="MutL/Mlh/PMS"/>
</dbReference>
<keyword evidence="3" id="KW-0227">DNA damage</keyword>
<accession>A0ABP0DZN8</accession>
<evidence type="ECO:0000313" key="8">
    <source>
        <dbReference type="EMBL" id="CAK7273773.1"/>
    </source>
</evidence>
<dbReference type="InterPro" id="IPR013507">
    <property type="entry name" value="DNA_mismatch_S5_2-like"/>
</dbReference>
<dbReference type="Pfam" id="PF16413">
    <property type="entry name" value="Mlh1_C"/>
    <property type="match status" value="1"/>
</dbReference>
<dbReference type="Proteomes" id="UP001642501">
    <property type="component" value="Unassembled WGS sequence"/>
</dbReference>
<evidence type="ECO:0000256" key="4">
    <source>
        <dbReference type="ARBA" id="ARBA00023204"/>
    </source>
</evidence>
<dbReference type="InterPro" id="IPR014762">
    <property type="entry name" value="DNA_mismatch_repair_CS"/>
</dbReference>
<dbReference type="InterPro" id="IPR014721">
    <property type="entry name" value="Ribsml_uS5_D2-typ_fold_subgr"/>
</dbReference>
<gene>
    <name evidence="8" type="primary">mlh1</name>
    <name evidence="8" type="ORF">SEPCBS57363_005820</name>
</gene>